<dbReference type="InterPro" id="IPR003165">
    <property type="entry name" value="Piwi"/>
</dbReference>
<dbReference type="AlphaFoldDB" id="A0A836JHX3"/>
<sequence>MVKKGKKKQKTAASTSKETLQKQTSQEQTSQEQTSQEQTSQEQSSQQQKEQSSKALPSLTQQKTTIGKEQEAAASTSKQTSDGSSKQQKKQISQGQQQQESLGSRQVSQDQPQQQQLQQQQQGAWGRPRQQIPQSQQPQGTSSQLQQRPQGAWSQPQQRPQEAWSQPQQRPQGARSQPQQQQSQGAWGQQQPQGARSQPQQQQSQRTWSQPQQQGAWGQAQQPQGAWSRPQQLQRAWSQPQQQPQGAWGQAQQHPQGTLNQPQQPQGAWGQQQPQRAWSQLQQQQPQETQSQLQQQQSQGTQSQLQQQSQTAWEQQQHRAPTLPQQQQKASIDTGAAGDGRQAIGDVHRQQPSSTTSLQMTKLSLTDDPFHKEKTTKAKMSSEQLKVYHDMIPKRKNPLCGGKIGKNICVFTNMFQIIFSDKFVTDAIHYDIVIRPFNEKPSKTETEKEIKLPKKLCRDIFEQCRNKHFSERFPAYDGNKNAYSANELPFSDYMQDVFWHLNDKEQKKQYEITLNKVAYIDLSWIKNFKPGLTENRVQTALQVLDIIIRHAPESRFINVGRSLYWDIDMKKESLGDGLSLSTGGFLSSILGWKPYLNVDVAHKGFTTNLRVLQYIAKVTKINEQSLSYNTVMQHRNKILSFLKGLKVTYAIPNSPISKRTFRVLDLWCDSCDSHTFTSSDVIYTITKYFRDIKRYNIKRTDLPTLHVGKTSDGGKILVPLELCTIVGGQAFNKKLDETQTRNMIKEAATAAPTRKQNIEKTFEKLKINDSSVMEKEFNLSVSTKMQMVDARVLPPPGLKYANSTITVERGVWRLQRFNQAKSLGPNSWSILTLINETIKEPPDFDLQTFVDVLKSNARIVGMTIGKPITQNGKKINTNDLRSITNYFNEYKHLQLIIVVIPDNTDVIYGNVKKITEMDIGVLTQCIKYKTVKSCINPKTSVTTTKNLLQKINSKLNGVNHILDKMPSCLSNYSCMLVGADVTHPAPDSKSVPSIAAVAASRNNSAFQYNVTLRLQPPTEEMILDLEAIILSQLNIYYQETKSPPRRLIYYRDGVSEGQLPQIMFYEINAIKNAIKKFNKGNIEITCMVVQKRHHVRLFPANEQETDDKNCNVRAGTIVDTTITHPDHIDFYLVSHASIQGTARPTRYRCICNDSKFNEDQLEEMTYFLCHMYARCTRSVSYPAPTYYAHLAAFRGRALLQGNPNFNLDDLEREQRNFKIKMEASPMYFV</sequence>
<dbReference type="Pfam" id="PF02171">
    <property type="entry name" value="Piwi"/>
    <property type="match status" value="1"/>
</dbReference>
<name>A0A836JHX3_9HYME</name>
<dbReference type="PANTHER" id="PTHR22891">
    <property type="entry name" value="EUKARYOTIC TRANSLATION INITIATION FACTOR 2C"/>
    <property type="match status" value="1"/>
</dbReference>
<feature type="region of interest" description="Disordered" evidence="1">
    <location>
        <begin position="1"/>
        <end position="340"/>
    </location>
</feature>
<feature type="compositionally biased region" description="Polar residues" evidence="1">
    <location>
        <begin position="152"/>
        <end position="164"/>
    </location>
</feature>
<dbReference type="SUPFAM" id="SSF53098">
    <property type="entry name" value="Ribonuclease H-like"/>
    <property type="match status" value="1"/>
</dbReference>
<dbReference type="SUPFAM" id="SSF101690">
    <property type="entry name" value="PAZ domain"/>
    <property type="match status" value="1"/>
</dbReference>
<protein>
    <submittedName>
        <fullName evidence="4">AGO2 protein</fullName>
    </submittedName>
</protein>
<feature type="compositionally biased region" description="Low complexity" evidence="1">
    <location>
        <begin position="165"/>
        <end position="315"/>
    </location>
</feature>
<evidence type="ECO:0000313" key="5">
    <source>
        <dbReference type="Proteomes" id="UP000667349"/>
    </source>
</evidence>
<dbReference type="GO" id="GO:0003723">
    <property type="term" value="F:RNA binding"/>
    <property type="evidence" value="ECO:0007669"/>
    <property type="project" value="InterPro"/>
</dbReference>
<evidence type="ECO:0000256" key="1">
    <source>
        <dbReference type="SAM" id="MobiDB-lite"/>
    </source>
</evidence>
<reference evidence="4" key="1">
    <citation type="submission" date="2020-02" db="EMBL/GenBank/DDBJ databases">
        <title>Relaxed selection underlies rapid genomic changes in the transitions from sociality to social parasitism in ants.</title>
        <authorList>
            <person name="Bi X."/>
        </authorList>
    </citation>
    <scope>NUCLEOTIDE SEQUENCE</scope>
    <source>
        <strain evidence="4">BGI-DK2013a</strain>
        <tissue evidence="4">Whole body</tissue>
    </source>
</reference>
<feature type="non-terminal residue" evidence="4">
    <location>
        <position position="1229"/>
    </location>
</feature>
<dbReference type="CDD" id="cd04657">
    <property type="entry name" value="Piwi_ago-like"/>
    <property type="match status" value="1"/>
</dbReference>
<feature type="compositionally biased region" description="Basic residues" evidence="1">
    <location>
        <begin position="1"/>
        <end position="10"/>
    </location>
</feature>
<evidence type="ECO:0000313" key="4">
    <source>
        <dbReference type="EMBL" id="KAG5312306.1"/>
    </source>
</evidence>
<feature type="domain" description="PAZ" evidence="2">
    <location>
        <begin position="610"/>
        <end position="727"/>
    </location>
</feature>
<dbReference type="GO" id="GO:0034587">
    <property type="term" value="P:piRNA processing"/>
    <property type="evidence" value="ECO:0007669"/>
    <property type="project" value="UniProtKB-ARBA"/>
</dbReference>
<dbReference type="EMBL" id="JAANHZ010000333">
    <property type="protein sequence ID" value="KAG5312306.1"/>
    <property type="molecule type" value="Genomic_DNA"/>
</dbReference>
<dbReference type="InterPro" id="IPR045246">
    <property type="entry name" value="Piwi_ago-like"/>
</dbReference>
<evidence type="ECO:0000259" key="3">
    <source>
        <dbReference type="PROSITE" id="PS50822"/>
    </source>
</evidence>
<dbReference type="InterPro" id="IPR032474">
    <property type="entry name" value="Argonaute_N"/>
</dbReference>
<gene>
    <name evidence="4" type="primary">Ago2_0</name>
    <name evidence="4" type="ORF">G6Z75_0010418</name>
</gene>
<dbReference type="Pfam" id="PF16486">
    <property type="entry name" value="ArgoN"/>
    <property type="match status" value="1"/>
</dbReference>
<dbReference type="InterPro" id="IPR032472">
    <property type="entry name" value="ArgoL2"/>
</dbReference>
<accession>A0A836JHX3</accession>
<keyword evidence="5" id="KW-1185">Reference proteome</keyword>
<dbReference type="Gene3D" id="3.40.50.2300">
    <property type="match status" value="1"/>
</dbReference>
<feature type="non-terminal residue" evidence="4">
    <location>
        <position position="1"/>
    </location>
</feature>
<dbReference type="SMART" id="SM00950">
    <property type="entry name" value="Piwi"/>
    <property type="match status" value="1"/>
</dbReference>
<dbReference type="Gene3D" id="3.30.420.10">
    <property type="entry name" value="Ribonuclease H-like superfamily/Ribonuclease H"/>
    <property type="match status" value="1"/>
</dbReference>
<feature type="compositionally biased region" description="Low complexity" evidence="1">
    <location>
        <begin position="75"/>
        <end position="148"/>
    </location>
</feature>
<evidence type="ECO:0000259" key="2">
    <source>
        <dbReference type="PROSITE" id="PS50821"/>
    </source>
</evidence>
<feature type="domain" description="Piwi" evidence="3">
    <location>
        <begin position="895"/>
        <end position="1200"/>
    </location>
</feature>
<dbReference type="Pfam" id="PF02170">
    <property type="entry name" value="PAZ"/>
    <property type="match status" value="1"/>
</dbReference>
<dbReference type="CDD" id="cd02846">
    <property type="entry name" value="PAZ_argonaute_like"/>
    <property type="match status" value="1"/>
</dbReference>
<dbReference type="Gene3D" id="2.170.260.10">
    <property type="entry name" value="paz domain"/>
    <property type="match status" value="1"/>
</dbReference>
<dbReference type="InterPro" id="IPR012337">
    <property type="entry name" value="RNaseH-like_sf"/>
</dbReference>
<dbReference type="InterPro" id="IPR003100">
    <property type="entry name" value="PAZ_dom"/>
</dbReference>
<dbReference type="InterPro" id="IPR036397">
    <property type="entry name" value="RNaseH_sf"/>
</dbReference>
<dbReference type="PROSITE" id="PS50822">
    <property type="entry name" value="PIWI"/>
    <property type="match status" value="1"/>
</dbReference>
<proteinExistence type="predicted"/>
<comment type="caution">
    <text evidence="4">The sequence shown here is derived from an EMBL/GenBank/DDBJ whole genome shotgun (WGS) entry which is preliminary data.</text>
</comment>
<dbReference type="InterPro" id="IPR036085">
    <property type="entry name" value="PAZ_dom_sf"/>
</dbReference>
<feature type="compositionally biased region" description="Low complexity" evidence="1">
    <location>
        <begin position="11"/>
        <end position="54"/>
    </location>
</feature>
<organism evidence="4 5">
    <name type="scientific">Acromyrmex insinuator</name>
    <dbReference type="NCBI Taxonomy" id="230686"/>
    <lineage>
        <taxon>Eukaryota</taxon>
        <taxon>Metazoa</taxon>
        <taxon>Ecdysozoa</taxon>
        <taxon>Arthropoda</taxon>
        <taxon>Hexapoda</taxon>
        <taxon>Insecta</taxon>
        <taxon>Pterygota</taxon>
        <taxon>Neoptera</taxon>
        <taxon>Endopterygota</taxon>
        <taxon>Hymenoptera</taxon>
        <taxon>Apocrita</taxon>
        <taxon>Aculeata</taxon>
        <taxon>Formicoidea</taxon>
        <taxon>Formicidae</taxon>
        <taxon>Myrmicinae</taxon>
        <taxon>Acromyrmex</taxon>
    </lineage>
</organism>
<dbReference type="Pfam" id="PF16488">
    <property type="entry name" value="ArgoL2"/>
    <property type="match status" value="1"/>
</dbReference>
<dbReference type="PROSITE" id="PS50821">
    <property type="entry name" value="PAZ"/>
    <property type="match status" value="1"/>
</dbReference>
<dbReference type="Proteomes" id="UP000667349">
    <property type="component" value="Unassembled WGS sequence"/>
</dbReference>